<dbReference type="InterPro" id="IPR013785">
    <property type="entry name" value="Aldolase_TIM"/>
</dbReference>
<comment type="caution">
    <text evidence="3">The sequence shown here is derived from an EMBL/GenBank/DDBJ whole genome shotgun (WGS) entry which is preliminary data.</text>
</comment>
<feature type="binding site" evidence="1">
    <location>
        <position position="289"/>
    </location>
    <ligand>
        <name>substrate</name>
    </ligand>
</feature>
<comment type="pathway">
    <text evidence="1">Amine and polyamine degradation; ethanolamine degradation.</text>
</comment>
<dbReference type="Gene3D" id="2.30.170.30">
    <property type="entry name" value="ethanolamine ammonia-lyase heavy chain domain like"/>
    <property type="match status" value="1"/>
</dbReference>
<organism evidence="3 4">
    <name type="scientific">Natrinema soli</name>
    <dbReference type="NCBI Taxonomy" id="1930624"/>
    <lineage>
        <taxon>Archaea</taxon>
        <taxon>Methanobacteriati</taxon>
        <taxon>Methanobacteriota</taxon>
        <taxon>Stenosarchaea group</taxon>
        <taxon>Halobacteria</taxon>
        <taxon>Halobacteriales</taxon>
        <taxon>Natrialbaceae</taxon>
        <taxon>Natrinema</taxon>
    </lineage>
</organism>
<dbReference type="Proteomes" id="UP001596383">
    <property type="component" value="Unassembled WGS sequence"/>
</dbReference>
<gene>
    <name evidence="1" type="primary">eutB</name>
    <name evidence="3" type="ORF">ACFQE6_25385</name>
</gene>
<keyword evidence="1" id="KW-0846">Cobalamin</keyword>
<feature type="binding site" evidence="1">
    <location>
        <position position="403"/>
    </location>
    <ligand>
        <name>adenosylcob(III)alamin</name>
        <dbReference type="ChEBI" id="CHEBI:18408"/>
    </ligand>
</feature>
<dbReference type="RefSeq" id="WP_273741020.1">
    <property type="nucleotide sequence ID" value="NZ_JAQIVI010000507.1"/>
</dbReference>
<sequence>MTPKLESTITGSCQSFESIREVLAKANEEKTGDELAGIAADSAAERVAAKDVLSQLSLATLREKPVIPYEDDEVTRVIQDAVDEAVYKEIRDWTVADLRESLVDERTNEEDIDRIRPGLTSEMIAAVTKLMSNMDLIQATAKMTITARCNNTIGTEGTLSFRLQPNDPTDDMDNIRYSICEGLSYGVGDAVIGINPVEDNHEQTKRLLEVTKEFIEEWNIPTQNCVLSHLTTQIEAVRNGAPADLLFQSLAGTEAGNESFGIDIGLLDDAYEFGKEHCTASGPNFMYFETGQGSELSSDSHADVDQVTLEARCYGLAKRYDPFIVNTVVGFIGPEYLYDGKQVIRAGLEDVFMGQLTGISMGIDACYTNHIQADQNDIENLAVLLTAAGSNYFISVPMGDDTMLNYQSNSYHDAAALWDIFDVRPAPEFESWLEDMGIARDGHLTSKAGDPTMFLGEYEDGRKQESTNS</sequence>
<comment type="similarity">
    <text evidence="1">Belongs to the EutB family.</text>
</comment>
<dbReference type="PIRSF" id="PIRSF018788">
    <property type="entry name" value="EutB"/>
    <property type="match status" value="1"/>
</dbReference>
<dbReference type="Pfam" id="PF06751">
    <property type="entry name" value="EutB"/>
    <property type="match status" value="1"/>
</dbReference>
<evidence type="ECO:0000256" key="1">
    <source>
        <dbReference type="HAMAP-Rule" id="MF_00861"/>
    </source>
</evidence>
<protein>
    <recommendedName>
        <fullName evidence="1">Putative ethanolamine ammonia-lyase large subunit</fullName>
        <shortName evidence="1">EAL large subunit</shortName>
        <ecNumber evidence="1">4.3.1.7</ecNumber>
    </recommendedName>
</protein>
<feature type="compositionally biased region" description="Basic and acidic residues" evidence="2">
    <location>
        <begin position="459"/>
        <end position="469"/>
    </location>
</feature>
<dbReference type="GO" id="GO:0046336">
    <property type="term" value="P:ethanolamine catabolic process"/>
    <property type="evidence" value="ECO:0007669"/>
    <property type="project" value="UniProtKB-UniRule"/>
</dbReference>
<dbReference type="AlphaFoldDB" id="A0ABD5SYA7"/>
<dbReference type="PANTHER" id="PTHR39329">
    <property type="entry name" value="ETHANOLAMINE AMMONIA-LYASE HEAVY CHAIN"/>
    <property type="match status" value="1"/>
</dbReference>
<evidence type="ECO:0000313" key="3">
    <source>
        <dbReference type="EMBL" id="MFC6768213.1"/>
    </source>
</evidence>
<keyword evidence="4" id="KW-1185">Reference proteome</keyword>
<dbReference type="InterPro" id="IPR044941">
    <property type="entry name" value="EutB_N_sf"/>
</dbReference>
<feature type="binding site" evidence="1">
    <location>
        <begin position="162"/>
        <end position="164"/>
    </location>
    <ligand>
        <name>substrate</name>
    </ligand>
</feature>
<comment type="function">
    <text evidence="1">May catalyze the deamination of various vicinal amino-alcohols to oxo compounds. Would allow this organism to utilize ethanolamine as the sole source of nitrogen and carbon in the presence of vitamin B12.</text>
</comment>
<proteinExistence type="inferred from homology"/>
<dbReference type="GO" id="GO:0008851">
    <property type="term" value="F:ethanolamine ammonia-lyase activity"/>
    <property type="evidence" value="ECO:0007669"/>
    <property type="project" value="UniProtKB-UniRule"/>
</dbReference>
<comment type="cofactor">
    <cofactor evidence="1">
        <name>adenosylcob(III)alamin</name>
        <dbReference type="ChEBI" id="CHEBI:18408"/>
    </cofactor>
    <text evidence="1">Binds between the large and small subunits.</text>
</comment>
<dbReference type="InterPro" id="IPR010628">
    <property type="entry name" value="EutB"/>
</dbReference>
<feature type="binding site" evidence="1">
    <location>
        <position position="364"/>
    </location>
    <ligand>
        <name>substrate</name>
    </ligand>
</feature>
<keyword evidence="1" id="KW-0456">Lyase</keyword>
<name>A0ABD5SYA7_9EURY</name>
<feature type="binding site" evidence="1">
    <location>
        <position position="297"/>
    </location>
    <ligand>
        <name>adenosylcob(III)alamin</name>
        <dbReference type="ChEBI" id="CHEBI:18408"/>
    </ligand>
</feature>
<feature type="binding site" evidence="1">
    <location>
        <position position="196"/>
    </location>
    <ligand>
        <name>adenosylcob(III)alamin</name>
        <dbReference type="ChEBI" id="CHEBI:18408"/>
    </ligand>
</feature>
<feature type="binding site" evidence="1">
    <location>
        <position position="195"/>
    </location>
    <ligand>
        <name>substrate</name>
    </ligand>
</feature>
<dbReference type="PANTHER" id="PTHR39329:SF1">
    <property type="entry name" value="ETHANOLAMINE AMMONIA-LYASE LARGE SUBUNIT"/>
    <property type="match status" value="1"/>
</dbReference>
<dbReference type="EMBL" id="JBHSWV010000507">
    <property type="protein sequence ID" value="MFC6768213.1"/>
    <property type="molecule type" value="Genomic_DNA"/>
</dbReference>
<feature type="region of interest" description="Disordered" evidence="2">
    <location>
        <begin position="450"/>
        <end position="469"/>
    </location>
</feature>
<evidence type="ECO:0000256" key="2">
    <source>
        <dbReference type="SAM" id="MobiDB-lite"/>
    </source>
</evidence>
<dbReference type="EC" id="4.3.1.7" evidence="1"/>
<keyword evidence="1" id="KW-0170">Cobalt</keyword>
<dbReference type="NCBIfam" id="NF011649">
    <property type="entry name" value="PRK15067.1"/>
    <property type="match status" value="1"/>
</dbReference>
<comment type="subunit">
    <text evidence="1">The basic unit is a heterodimer which dimerizes to form tetramers. The heterotetramers trimerize; 6 large subunits form a core ring with 6 small subunits projecting outwards.</text>
</comment>
<evidence type="ECO:0000313" key="4">
    <source>
        <dbReference type="Proteomes" id="UP001596383"/>
    </source>
</evidence>
<dbReference type="HAMAP" id="MF_00861">
    <property type="entry name" value="EutB"/>
    <property type="match status" value="1"/>
</dbReference>
<comment type="catalytic activity">
    <reaction evidence="1">
        <text>ethanolamine = acetaldehyde + NH4(+)</text>
        <dbReference type="Rhea" id="RHEA:15313"/>
        <dbReference type="ChEBI" id="CHEBI:15343"/>
        <dbReference type="ChEBI" id="CHEBI:28938"/>
        <dbReference type="ChEBI" id="CHEBI:57603"/>
        <dbReference type="EC" id="4.3.1.7"/>
    </reaction>
</comment>
<feature type="binding site" evidence="1">
    <location>
        <position position="248"/>
    </location>
    <ligand>
        <name>adenosylcob(III)alamin</name>
        <dbReference type="ChEBI" id="CHEBI:18408"/>
    </ligand>
</feature>
<dbReference type="Gene3D" id="1.10.220.70">
    <property type="entry name" value="lyase"/>
    <property type="match status" value="1"/>
</dbReference>
<accession>A0ABD5SYA7</accession>
<dbReference type="Gene3D" id="3.20.20.70">
    <property type="entry name" value="Aldolase class I"/>
    <property type="match status" value="1"/>
</dbReference>
<dbReference type="GO" id="GO:0031419">
    <property type="term" value="F:cobalamin binding"/>
    <property type="evidence" value="ECO:0007669"/>
    <property type="project" value="UniProtKB-UniRule"/>
</dbReference>
<dbReference type="GO" id="GO:0009350">
    <property type="term" value="C:ethanolamine ammonia-lyase complex"/>
    <property type="evidence" value="ECO:0007669"/>
    <property type="project" value="UniProtKB-UniRule"/>
</dbReference>
<dbReference type="InterPro" id="IPR044939">
    <property type="entry name" value="EutB_dom_2_sf"/>
</dbReference>
<reference evidence="3 4" key="1">
    <citation type="journal article" date="2019" name="Int. J. Syst. Evol. Microbiol.">
        <title>The Global Catalogue of Microorganisms (GCM) 10K type strain sequencing project: providing services to taxonomists for standard genome sequencing and annotation.</title>
        <authorList>
            <consortium name="The Broad Institute Genomics Platform"/>
            <consortium name="The Broad Institute Genome Sequencing Center for Infectious Disease"/>
            <person name="Wu L."/>
            <person name="Ma J."/>
        </authorList>
    </citation>
    <scope>NUCLEOTIDE SEQUENCE [LARGE SCALE GENOMIC DNA]</scope>
    <source>
        <strain evidence="3 4">LMG 29247</strain>
    </source>
</reference>